<dbReference type="AlphaFoldDB" id="A0AAV1WZ31"/>
<evidence type="ECO:0000313" key="2">
    <source>
        <dbReference type="Proteomes" id="UP001497480"/>
    </source>
</evidence>
<dbReference type="Proteomes" id="UP001497480">
    <property type="component" value="Unassembled WGS sequence"/>
</dbReference>
<comment type="caution">
    <text evidence="1">The sequence shown here is derived from an EMBL/GenBank/DDBJ whole genome shotgun (WGS) entry which is preliminary data.</text>
</comment>
<gene>
    <name evidence="1" type="ORF">LLUT_LOCUS15066</name>
</gene>
<keyword evidence="2" id="KW-1185">Reference proteome</keyword>
<evidence type="ECO:0000313" key="1">
    <source>
        <dbReference type="EMBL" id="CAL0314006.1"/>
    </source>
</evidence>
<dbReference type="EMBL" id="CAXHTB010000010">
    <property type="protein sequence ID" value="CAL0314006.1"/>
    <property type="molecule type" value="Genomic_DNA"/>
</dbReference>
<reference evidence="1 2" key="1">
    <citation type="submission" date="2024-03" db="EMBL/GenBank/DDBJ databases">
        <authorList>
            <person name="Martinez-Hernandez J."/>
        </authorList>
    </citation>
    <scope>NUCLEOTIDE SEQUENCE [LARGE SCALE GENOMIC DNA]</scope>
</reference>
<proteinExistence type="predicted"/>
<sequence length="111" mass="11727">MHATYRTLHGTTKNINVPNCPQGLVVVVAAGGVKKDGIEEKSGMFKIGGGNLYSGHSVTGGKGGNFNSGMLLKPPGIVGAKSFLLAWTLPMLKSDRAMKKAKKNKRVEAIF</sequence>
<organism evidence="1 2">
    <name type="scientific">Lupinus luteus</name>
    <name type="common">European yellow lupine</name>
    <dbReference type="NCBI Taxonomy" id="3873"/>
    <lineage>
        <taxon>Eukaryota</taxon>
        <taxon>Viridiplantae</taxon>
        <taxon>Streptophyta</taxon>
        <taxon>Embryophyta</taxon>
        <taxon>Tracheophyta</taxon>
        <taxon>Spermatophyta</taxon>
        <taxon>Magnoliopsida</taxon>
        <taxon>eudicotyledons</taxon>
        <taxon>Gunneridae</taxon>
        <taxon>Pentapetalae</taxon>
        <taxon>rosids</taxon>
        <taxon>fabids</taxon>
        <taxon>Fabales</taxon>
        <taxon>Fabaceae</taxon>
        <taxon>Papilionoideae</taxon>
        <taxon>50 kb inversion clade</taxon>
        <taxon>genistoids sensu lato</taxon>
        <taxon>core genistoids</taxon>
        <taxon>Genisteae</taxon>
        <taxon>Lupinus</taxon>
    </lineage>
</organism>
<protein>
    <submittedName>
        <fullName evidence="1">Uncharacterized protein</fullName>
    </submittedName>
</protein>
<name>A0AAV1WZ31_LUPLU</name>
<accession>A0AAV1WZ31</accession>